<evidence type="ECO:0000313" key="3">
    <source>
        <dbReference type="Proteomes" id="UP000192578"/>
    </source>
</evidence>
<comment type="caution">
    <text evidence="2">The sequence shown here is derived from an EMBL/GenBank/DDBJ whole genome shotgun (WGS) entry which is preliminary data.</text>
</comment>
<name>A0A1W0XAG6_HYPEX</name>
<dbReference type="Proteomes" id="UP000192578">
    <property type="component" value="Unassembled WGS sequence"/>
</dbReference>
<organism evidence="2 3">
    <name type="scientific">Hypsibius exemplaris</name>
    <name type="common">Freshwater tardigrade</name>
    <dbReference type="NCBI Taxonomy" id="2072580"/>
    <lineage>
        <taxon>Eukaryota</taxon>
        <taxon>Metazoa</taxon>
        <taxon>Ecdysozoa</taxon>
        <taxon>Tardigrada</taxon>
        <taxon>Eutardigrada</taxon>
        <taxon>Parachela</taxon>
        <taxon>Hypsibioidea</taxon>
        <taxon>Hypsibiidae</taxon>
        <taxon>Hypsibius</taxon>
    </lineage>
</organism>
<keyword evidence="1" id="KW-1133">Transmembrane helix</keyword>
<dbReference type="OrthoDB" id="10617719at2759"/>
<gene>
    <name evidence="2" type="ORF">BV898_01579</name>
</gene>
<evidence type="ECO:0000256" key="1">
    <source>
        <dbReference type="SAM" id="Phobius"/>
    </source>
</evidence>
<keyword evidence="1" id="KW-0472">Membrane</keyword>
<proteinExistence type="predicted"/>
<sequence>MEDCDIDLKPEGVSAASSTPMDVSIVPRSDVWTQYSLSKQRGLSAARQTGLLFLELMKTPEMLSDCLQEDIESFTNALLDRNNVDILYLQILASMPNTSLQSLIVQLARLHSTPQNVETQSALLFSLSKVLPAAVESDQVAALLMETSRTLLGEAAHLFSPYPNPYREAVAVKFLPLLLSRRKQSETLRQFYLEILPAVTKFFVGAVLHSLPDTDAVCLTPEEVWDSLNEILTEVSCLLSSEGQHSPRKSATWKQSHPFWNTRCPSVHELVIWWANFQTATAKLSPSESQIQLNFCYRLAFWGFLLYWYTATKNESQMPERRPYLLQITVPDGADPGSLPKPTAQSRLRSALGEKLEKIFTLTREVWLTLTDVKTLRAIDSIVNDLQLDSSSAAYITFRLDLAAITDDHSLSSYHADLHPRWVKIQLIVTNLSIRIRKDGLNAAVFPEMVAVFSQLNRTAWSFGDRKPAGTSLVYVWDDVEVSEHLCGVLVDAMLKQPLDRASDEFLSALLVFIQPLLPALITILKGIVGVIGSRDKFVFKRFFAYIVSVDVMAEVGQALATGTVVMDLTTEPLTGAASVHKTRGANRGTTDALLVELQRHVANLPAVPFKSSACQAVMAFVSNEKDNLARVIFQQASGLSSRRGRGTVA</sequence>
<feature type="transmembrane region" description="Helical" evidence="1">
    <location>
        <begin position="506"/>
        <end position="532"/>
    </location>
</feature>
<accession>A0A1W0XAG6</accession>
<protein>
    <submittedName>
        <fullName evidence="2">Uncharacterized protein</fullName>
    </submittedName>
</protein>
<keyword evidence="3" id="KW-1185">Reference proteome</keyword>
<dbReference type="EMBL" id="MTYJ01000006">
    <property type="protein sequence ID" value="OQV24517.1"/>
    <property type="molecule type" value="Genomic_DNA"/>
</dbReference>
<keyword evidence="1" id="KW-0812">Transmembrane</keyword>
<reference evidence="3" key="1">
    <citation type="submission" date="2017-01" db="EMBL/GenBank/DDBJ databases">
        <title>Comparative genomics of anhydrobiosis in the tardigrade Hypsibius dujardini.</title>
        <authorList>
            <person name="Yoshida Y."/>
            <person name="Koutsovoulos G."/>
            <person name="Laetsch D."/>
            <person name="Stevens L."/>
            <person name="Kumar S."/>
            <person name="Horikawa D."/>
            <person name="Ishino K."/>
            <person name="Komine S."/>
            <person name="Tomita M."/>
            <person name="Blaxter M."/>
            <person name="Arakawa K."/>
        </authorList>
    </citation>
    <scope>NUCLEOTIDE SEQUENCE [LARGE SCALE GENOMIC DNA]</scope>
    <source>
        <strain evidence="3">Z151</strain>
    </source>
</reference>
<evidence type="ECO:0000313" key="2">
    <source>
        <dbReference type="EMBL" id="OQV24517.1"/>
    </source>
</evidence>
<dbReference type="AlphaFoldDB" id="A0A1W0XAG6"/>